<dbReference type="Proteomes" id="UP000177029">
    <property type="component" value="Unassembled WGS sequence"/>
</dbReference>
<feature type="transmembrane region" description="Helical" evidence="6">
    <location>
        <begin position="12"/>
        <end position="29"/>
    </location>
</feature>
<feature type="transmembrane region" description="Helical" evidence="6">
    <location>
        <begin position="205"/>
        <end position="227"/>
    </location>
</feature>
<dbReference type="GO" id="GO:0016020">
    <property type="term" value="C:membrane"/>
    <property type="evidence" value="ECO:0007669"/>
    <property type="project" value="UniProtKB-SubCell"/>
</dbReference>
<evidence type="ECO:0000256" key="3">
    <source>
        <dbReference type="ARBA" id="ARBA00022692"/>
    </source>
</evidence>
<feature type="transmembrane region" description="Helical" evidence="6">
    <location>
        <begin position="301"/>
        <end position="334"/>
    </location>
</feature>
<feature type="transmembrane region" description="Helical" evidence="6">
    <location>
        <begin position="233"/>
        <end position="263"/>
    </location>
</feature>
<dbReference type="STRING" id="1802555.A2755_03705"/>
<dbReference type="PANTHER" id="PTHR21716">
    <property type="entry name" value="TRANSMEMBRANE PROTEIN"/>
    <property type="match status" value="1"/>
</dbReference>
<evidence type="ECO:0000256" key="1">
    <source>
        <dbReference type="ARBA" id="ARBA00004141"/>
    </source>
</evidence>
<name>A0A1F8DNS8_9BACT</name>
<dbReference type="InterPro" id="IPR002549">
    <property type="entry name" value="AI-2E-like"/>
</dbReference>
<accession>A0A1F8DNS8</accession>
<sequence>MSMFDKTRMQHVFFFALIGVALVLSFFVLRPYILTLVLAVVLALAVDPAYIFIRNLLKGRRRLAALITLILVLIVIIAPISFFTYQIFLEAQDIYTSLADGTWTPSSVRAQLDQSTGIVHTAWVSISQQLDSIAQNVLNFFVTRIGTIFASVASVVLNLFLLFFGIYFILSNREKLHAFVKHISPLEDEYDDMIIHKIKTASNSVVRGMLAIAIIQGIVASVGFSIFGIPSPMIWGGLAALAAFVPGIGTTLVTGPAVIYLFATGDTGNAIGMLIWAAVAVGLIDNLLTPLLLDRGIQIHPFLILLSVLGGISLFSGIGFILGPVIIAFLVALLDAHAAFSKKDKASLPSS</sequence>
<evidence type="ECO:0000313" key="8">
    <source>
        <dbReference type="Proteomes" id="UP000177029"/>
    </source>
</evidence>
<organism evidence="7 8">
    <name type="scientific">Candidatus Wolfebacteria bacterium RIFCSPHIGHO2_01_FULL_48_22</name>
    <dbReference type="NCBI Taxonomy" id="1802555"/>
    <lineage>
        <taxon>Bacteria</taxon>
        <taxon>Candidatus Wolfeibacteriota</taxon>
    </lineage>
</organism>
<evidence type="ECO:0000256" key="4">
    <source>
        <dbReference type="ARBA" id="ARBA00022989"/>
    </source>
</evidence>
<dbReference type="Pfam" id="PF01594">
    <property type="entry name" value="AI-2E_transport"/>
    <property type="match status" value="1"/>
</dbReference>
<evidence type="ECO:0000256" key="2">
    <source>
        <dbReference type="ARBA" id="ARBA00009773"/>
    </source>
</evidence>
<reference evidence="7 8" key="1">
    <citation type="journal article" date="2016" name="Nat. Commun.">
        <title>Thousands of microbial genomes shed light on interconnected biogeochemical processes in an aquifer system.</title>
        <authorList>
            <person name="Anantharaman K."/>
            <person name="Brown C.T."/>
            <person name="Hug L.A."/>
            <person name="Sharon I."/>
            <person name="Castelle C.J."/>
            <person name="Probst A.J."/>
            <person name="Thomas B.C."/>
            <person name="Singh A."/>
            <person name="Wilkins M.J."/>
            <person name="Karaoz U."/>
            <person name="Brodie E.L."/>
            <person name="Williams K.H."/>
            <person name="Hubbard S.S."/>
            <person name="Banfield J.F."/>
        </authorList>
    </citation>
    <scope>NUCLEOTIDE SEQUENCE [LARGE SCALE GENOMIC DNA]</scope>
</reference>
<evidence type="ECO:0000313" key="7">
    <source>
        <dbReference type="EMBL" id="OGM90271.1"/>
    </source>
</evidence>
<keyword evidence="5 6" id="KW-0472">Membrane</keyword>
<dbReference type="PANTHER" id="PTHR21716:SF4">
    <property type="entry name" value="TRANSMEMBRANE PROTEIN 245"/>
    <property type="match status" value="1"/>
</dbReference>
<feature type="transmembrane region" description="Helical" evidence="6">
    <location>
        <begin position="65"/>
        <end position="88"/>
    </location>
</feature>
<evidence type="ECO:0000256" key="5">
    <source>
        <dbReference type="ARBA" id="ARBA00023136"/>
    </source>
</evidence>
<keyword evidence="3 6" id="KW-0812">Transmembrane</keyword>
<proteinExistence type="inferred from homology"/>
<protein>
    <recommendedName>
        <fullName evidence="9">AI-2E family transporter</fullName>
    </recommendedName>
</protein>
<evidence type="ECO:0008006" key="9">
    <source>
        <dbReference type="Google" id="ProtNLM"/>
    </source>
</evidence>
<feature type="transmembrane region" description="Helical" evidence="6">
    <location>
        <begin position="35"/>
        <end position="53"/>
    </location>
</feature>
<dbReference type="AlphaFoldDB" id="A0A1F8DNS8"/>
<keyword evidence="4 6" id="KW-1133">Transmembrane helix</keyword>
<comment type="subcellular location">
    <subcellularLocation>
        <location evidence="1">Membrane</location>
        <topology evidence="1">Multi-pass membrane protein</topology>
    </subcellularLocation>
</comment>
<comment type="caution">
    <text evidence="7">The sequence shown here is derived from an EMBL/GenBank/DDBJ whole genome shotgun (WGS) entry which is preliminary data.</text>
</comment>
<feature type="transmembrane region" description="Helical" evidence="6">
    <location>
        <begin position="270"/>
        <end position="289"/>
    </location>
</feature>
<gene>
    <name evidence="7" type="ORF">A2755_03705</name>
</gene>
<dbReference type="EMBL" id="MGIP01000026">
    <property type="protein sequence ID" value="OGM90271.1"/>
    <property type="molecule type" value="Genomic_DNA"/>
</dbReference>
<feature type="transmembrane region" description="Helical" evidence="6">
    <location>
        <begin position="148"/>
        <end position="170"/>
    </location>
</feature>
<evidence type="ECO:0000256" key="6">
    <source>
        <dbReference type="SAM" id="Phobius"/>
    </source>
</evidence>
<comment type="similarity">
    <text evidence="2">Belongs to the autoinducer-2 exporter (AI-2E) (TC 2.A.86) family.</text>
</comment>